<reference evidence="1 2" key="1">
    <citation type="submission" date="2018-09" db="EMBL/GenBank/DDBJ databases">
        <title>Genomic investigation of the strawberry pathogen Phytophthora fragariae indicates pathogenicity is determined by transcriptional variation in three key races.</title>
        <authorList>
            <person name="Adams T.M."/>
            <person name="Armitage A.D."/>
            <person name="Sobczyk M.K."/>
            <person name="Bates H.J."/>
            <person name="Dunwell J.M."/>
            <person name="Nellist C.F."/>
            <person name="Harrison R.J."/>
        </authorList>
    </citation>
    <scope>NUCLEOTIDE SEQUENCE [LARGE SCALE GENOMIC DNA]</scope>
    <source>
        <strain evidence="1 2">SCRP249</strain>
    </source>
</reference>
<protein>
    <submittedName>
        <fullName evidence="1">Uncharacterized protein</fullName>
    </submittedName>
</protein>
<accession>A0A6A3KXI8</accession>
<dbReference type="AlphaFoldDB" id="A0A6A3KXI8"/>
<sequence length="79" mass="8907">MNCFASCSLCCNALVCHSCNSVRIPPAFSKCLKGVYYNTLSRANVFLQEIHEAVDDYSHFEKSKAIFSRREQNFCAACD</sequence>
<evidence type="ECO:0000313" key="1">
    <source>
        <dbReference type="EMBL" id="KAE9011570.1"/>
    </source>
</evidence>
<dbReference type="EMBL" id="QXFV01001221">
    <property type="protein sequence ID" value="KAE9011570.1"/>
    <property type="molecule type" value="Genomic_DNA"/>
</dbReference>
<dbReference type="Proteomes" id="UP000429607">
    <property type="component" value="Unassembled WGS sequence"/>
</dbReference>
<organism evidence="1 2">
    <name type="scientific">Phytophthora rubi</name>
    <dbReference type="NCBI Taxonomy" id="129364"/>
    <lineage>
        <taxon>Eukaryota</taxon>
        <taxon>Sar</taxon>
        <taxon>Stramenopiles</taxon>
        <taxon>Oomycota</taxon>
        <taxon>Peronosporomycetes</taxon>
        <taxon>Peronosporales</taxon>
        <taxon>Peronosporaceae</taxon>
        <taxon>Phytophthora</taxon>
    </lineage>
</organism>
<gene>
    <name evidence="1" type="ORF">PR001_g15883</name>
</gene>
<name>A0A6A3KXI8_9STRA</name>
<evidence type="ECO:0000313" key="2">
    <source>
        <dbReference type="Proteomes" id="UP000429607"/>
    </source>
</evidence>
<proteinExistence type="predicted"/>
<comment type="caution">
    <text evidence="1">The sequence shown here is derived from an EMBL/GenBank/DDBJ whole genome shotgun (WGS) entry which is preliminary data.</text>
</comment>